<keyword evidence="1" id="KW-0614">Plasmid</keyword>
<organism evidence="1 2">
    <name type="scientific">Tepidibacter hydrothermalis</name>
    <dbReference type="NCBI Taxonomy" id="3036126"/>
    <lineage>
        <taxon>Bacteria</taxon>
        <taxon>Bacillati</taxon>
        <taxon>Bacillota</taxon>
        <taxon>Clostridia</taxon>
        <taxon>Peptostreptococcales</taxon>
        <taxon>Peptostreptococcaceae</taxon>
        <taxon>Tepidibacter</taxon>
    </lineage>
</organism>
<proteinExistence type="predicted"/>
<name>A0ABY8EHJ7_9FIRM</name>
<accession>A0ABY8EHJ7</accession>
<dbReference type="Proteomes" id="UP001222800">
    <property type="component" value="Plasmid unnamed1"/>
</dbReference>
<sequence>MNNKKIRNYGLWVAVLSLFVPEVVKALHTYNINLILPENYQTLVEYGLKALVLMGVISNPKEGKWFKDTEKVGAENE</sequence>
<protein>
    <submittedName>
        <fullName evidence="1">Holin</fullName>
    </submittedName>
</protein>
<geneLocation type="plasmid" evidence="1 2">
    <name>unnamed1</name>
</geneLocation>
<gene>
    <name evidence="1" type="ORF">P4S50_19885</name>
</gene>
<keyword evidence="2" id="KW-1185">Reference proteome</keyword>
<dbReference type="EMBL" id="CP120734">
    <property type="protein sequence ID" value="WFD12442.1"/>
    <property type="molecule type" value="Genomic_DNA"/>
</dbReference>
<reference evidence="1 2" key="1">
    <citation type="submission" date="2023-03" db="EMBL/GenBank/DDBJ databases">
        <title>Complete genome sequence of Tepidibacter sp. SWIR-1, isolated from a deep-sea hydrothermal vent.</title>
        <authorList>
            <person name="Li X."/>
        </authorList>
    </citation>
    <scope>NUCLEOTIDE SEQUENCE [LARGE SCALE GENOMIC DNA]</scope>
    <source>
        <strain evidence="1 2">SWIR-1</strain>
        <plasmid evidence="1 2">unnamed1</plasmid>
    </source>
</reference>
<evidence type="ECO:0000313" key="1">
    <source>
        <dbReference type="EMBL" id="WFD12442.1"/>
    </source>
</evidence>
<dbReference type="RefSeq" id="WP_277734845.1">
    <property type="nucleotide sequence ID" value="NZ_CP120734.1"/>
</dbReference>
<evidence type="ECO:0000313" key="2">
    <source>
        <dbReference type="Proteomes" id="UP001222800"/>
    </source>
</evidence>